<dbReference type="GO" id="GO:0022857">
    <property type="term" value="F:transmembrane transporter activity"/>
    <property type="evidence" value="ECO:0007669"/>
    <property type="project" value="InterPro"/>
</dbReference>
<dbReference type="InterPro" id="IPR011701">
    <property type="entry name" value="MFS"/>
</dbReference>
<dbReference type="EMBL" id="CADCSZ010000009">
    <property type="protein sequence ID" value="CAA9211521.1"/>
    <property type="molecule type" value="Genomic_DNA"/>
</dbReference>
<keyword evidence="1" id="KW-0472">Membrane</keyword>
<accession>A0A6J4H1E6</accession>
<feature type="transmembrane region" description="Helical" evidence="1">
    <location>
        <begin position="112"/>
        <end position="134"/>
    </location>
</feature>
<feature type="transmembrane region" description="Helical" evidence="1">
    <location>
        <begin position="84"/>
        <end position="106"/>
    </location>
</feature>
<feature type="transmembrane region" description="Helical" evidence="1">
    <location>
        <begin position="376"/>
        <end position="396"/>
    </location>
</feature>
<feature type="transmembrane region" description="Helical" evidence="1">
    <location>
        <begin position="21"/>
        <end position="44"/>
    </location>
</feature>
<dbReference type="InterPro" id="IPR036259">
    <property type="entry name" value="MFS_trans_sf"/>
</dbReference>
<dbReference type="Pfam" id="PF07690">
    <property type="entry name" value="MFS_1"/>
    <property type="match status" value="1"/>
</dbReference>
<keyword evidence="1" id="KW-0812">Transmembrane</keyword>
<feature type="transmembrane region" description="Helical" evidence="1">
    <location>
        <begin position="146"/>
        <end position="166"/>
    </location>
</feature>
<feature type="transmembrane region" description="Helical" evidence="1">
    <location>
        <begin position="172"/>
        <end position="193"/>
    </location>
</feature>
<protein>
    <submittedName>
        <fullName evidence="2">Uncharacterized MFS-type transporter</fullName>
    </submittedName>
</protein>
<name>A0A6J4H1E6_9ACTN</name>
<feature type="transmembrane region" description="Helical" evidence="1">
    <location>
        <begin position="310"/>
        <end position="330"/>
    </location>
</feature>
<reference evidence="2" key="1">
    <citation type="submission" date="2020-02" db="EMBL/GenBank/DDBJ databases">
        <authorList>
            <person name="Meier V. D."/>
        </authorList>
    </citation>
    <scope>NUCLEOTIDE SEQUENCE</scope>
    <source>
        <strain evidence="2">AVDCRST_MAG76</strain>
    </source>
</reference>
<feature type="transmembrane region" description="Helical" evidence="1">
    <location>
        <begin position="50"/>
        <end position="72"/>
    </location>
</feature>
<organism evidence="2">
    <name type="scientific">uncultured Acidimicrobiales bacterium</name>
    <dbReference type="NCBI Taxonomy" id="310071"/>
    <lineage>
        <taxon>Bacteria</taxon>
        <taxon>Bacillati</taxon>
        <taxon>Actinomycetota</taxon>
        <taxon>Acidimicrobiia</taxon>
        <taxon>Acidimicrobiales</taxon>
        <taxon>environmental samples</taxon>
    </lineage>
</organism>
<feature type="transmembrane region" description="Helical" evidence="1">
    <location>
        <begin position="351"/>
        <end position="370"/>
    </location>
</feature>
<proteinExistence type="predicted"/>
<dbReference type="PANTHER" id="PTHR23542">
    <property type="match status" value="1"/>
</dbReference>
<evidence type="ECO:0000313" key="2">
    <source>
        <dbReference type="EMBL" id="CAA9211521.1"/>
    </source>
</evidence>
<dbReference type="PANTHER" id="PTHR23542:SF1">
    <property type="entry name" value="MAJOR FACILITATOR SUPERFAMILY (MFS) PROFILE DOMAIN-CONTAINING PROTEIN"/>
    <property type="match status" value="1"/>
</dbReference>
<dbReference type="SUPFAM" id="SSF103473">
    <property type="entry name" value="MFS general substrate transporter"/>
    <property type="match status" value="1"/>
</dbReference>
<evidence type="ECO:0000256" key="1">
    <source>
        <dbReference type="SAM" id="Phobius"/>
    </source>
</evidence>
<feature type="transmembrane region" description="Helical" evidence="1">
    <location>
        <begin position="287"/>
        <end position="304"/>
    </location>
</feature>
<keyword evidence="1" id="KW-1133">Transmembrane helix</keyword>
<gene>
    <name evidence="2" type="ORF">AVDCRST_MAG76-157</name>
</gene>
<feature type="transmembrane region" description="Helical" evidence="1">
    <location>
        <begin position="255"/>
        <end position="275"/>
    </location>
</feature>
<sequence>MTVPAHAPERPLRLLAAVPRWRWWVLGCFVARLPSTMVVVALVLSGKRLGSYGLGAGLAGLYTVAAGLGALWRGRALDRRELRAGLAAELVVAGGAFLVTAALVAARAPLPLVALTVGVAGVASSAVFAGYRAFLPELVPAELVPAAYAIDAVLLEVAFVTGPAVAGGLSLLVGPVGALVAMAGFGLVAAFLARARLPERPPLPPPSTRAPAPAPWSNPEVVANYAVTASVGMVIGLIEAGFAPLAVVLGAEDGVGGVCSAAYALGSALGGVAFATRLGSGRHPGRLALVLTVVLGLLIVPSAAAPSIPVLLLLLVVGGLPFATANAAAANHLQARLHPNRATEGFALQSAAVLLGLGAGNAAASVVLSVEGSPRLLYVLAAVPPVIAAAVVAAWATTSGGRPAGRGVAG</sequence>
<dbReference type="AlphaFoldDB" id="A0A6J4H1E6"/>
<dbReference type="Gene3D" id="1.20.1250.20">
    <property type="entry name" value="MFS general substrate transporter like domains"/>
    <property type="match status" value="1"/>
</dbReference>
<feature type="transmembrane region" description="Helical" evidence="1">
    <location>
        <begin position="225"/>
        <end position="249"/>
    </location>
</feature>